<gene>
    <name evidence="7" type="ORF">VOLCADRAFT_117497</name>
</gene>
<dbReference type="AlphaFoldDB" id="D8TVF4"/>
<dbReference type="FunCoup" id="D8TVF4">
    <property type="interactions" value="1555"/>
</dbReference>
<comment type="similarity">
    <text evidence="2">Belongs to the UDPGP type 1 family.</text>
</comment>
<reference evidence="7 8" key="1">
    <citation type="journal article" date="2010" name="Science">
        <title>Genomic analysis of organismal complexity in the multicellular green alga Volvox carteri.</title>
        <authorList>
            <person name="Prochnik S.E."/>
            <person name="Umen J."/>
            <person name="Nedelcu A.M."/>
            <person name="Hallmann A."/>
            <person name="Miller S.M."/>
            <person name="Nishii I."/>
            <person name="Ferris P."/>
            <person name="Kuo A."/>
            <person name="Mitros T."/>
            <person name="Fritz-Laylin L.K."/>
            <person name="Hellsten U."/>
            <person name="Chapman J."/>
            <person name="Simakov O."/>
            <person name="Rensing S.A."/>
            <person name="Terry A."/>
            <person name="Pangilinan J."/>
            <person name="Kapitonov V."/>
            <person name="Jurka J."/>
            <person name="Salamov A."/>
            <person name="Shapiro H."/>
            <person name="Schmutz J."/>
            <person name="Grimwood J."/>
            <person name="Lindquist E."/>
            <person name="Lucas S."/>
            <person name="Grigoriev I.V."/>
            <person name="Schmitt R."/>
            <person name="Kirk D."/>
            <person name="Rokhsar D.S."/>
        </authorList>
    </citation>
    <scope>NUCLEOTIDE SEQUENCE [LARGE SCALE GENOMIC DNA]</scope>
    <source>
        <strain evidence="8">f. Nagariensis / Eve</strain>
    </source>
</reference>
<evidence type="ECO:0000313" key="8">
    <source>
        <dbReference type="Proteomes" id="UP000001058"/>
    </source>
</evidence>
<dbReference type="PANTHER" id="PTHR11952">
    <property type="entry name" value="UDP- GLUCOSE PYROPHOSPHORYLASE"/>
    <property type="match status" value="1"/>
</dbReference>
<dbReference type="GeneID" id="9619912"/>
<dbReference type="InterPro" id="IPR029044">
    <property type="entry name" value="Nucleotide-diphossugar_trans"/>
</dbReference>
<proteinExistence type="inferred from homology"/>
<dbReference type="PANTHER" id="PTHR11952:SF2">
    <property type="entry name" value="LD24639P"/>
    <property type="match status" value="1"/>
</dbReference>
<evidence type="ECO:0000256" key="3">
    <source>
        <dbReference type="ARBA" id="ARBA00012457"/>
    </source>
</evidence>
<dbReference type="GO" id="GO:0006048">
    <property type="term" value="P:UDP-N-acetylglucosamine biosynthetic process"/>
    <property type="evidence" value="ECO:0007669"/>
    <property type="project" value="TreeGrafter"/>
</dbReference>
<organism evidence="8">
    <name type="scientific">Volvox carteri f. nagariensis</name>
    <dbReference type="NCBI Taxonomy" id="3068"/>
    <lineage>
        <taxon>Eukaryota</taxon>
        <taxon>Viridiplantae</taxon>
        <taxon>Chlorophyta</taxon>
        <taxon>core chlorophytes</taxon>
        <taxon>Chlorophyceae</taxon>
        <taxon>CS clade</taxon>
        <taxon>Chlamydomonadales</taxon>
        <taxon>Volvocaceae</taxon>
        <taxon>Volvox</taxon>
    </lineage>
</organism>
<dbReference type="KEGG" id="vcn:VOLCADRAFT_117497"/>
<name>D8TVF4_VOLCA</name>
<keyword evidence="5" id="KW-0548">Nucleotidyltransferase</keyword>
<dbReference type="eggNOG" id="KOG2388">
    <property type="taxonomic scope" value="Eukaryota"/>
</dbReference>
<dbReference type="Gene3D" id="3.90.550.10">
    <property type="entry name" value="Spore Coat Polysaccharide Biosynthesis Protein SpsA, Chain A"/>
    <property type="match status" value="1"/>
</dbReference>
<dbReference type="RefSeq" id="XP_002950249.1">
    <property type="nucleotide sequence ID" value="XM_002950203.1"/>
</dbReference>
<feature type="non-terminal residue" evidence="7">
    <location>
        <position position="1"/>
    </location>
</feature>
<accession>D8TVF4</accession>
<dbReference type="STRING" id="3068.D8TVF4"/>
<protein>
    <recommendedName>
        <fullName evidence="3">UDP-N-acetylglucosamine diphosphorylase</fullName>
        <ecNumber evidence="3">2.7.7.23</ecNumber>
    </recommendedName>
</protein>
<dbReference type="SUPFAM" id="SSF53448">
    <property type="entry name" value="Nucleotide-diphospho-sugar transferases"/>
    <property type="match status" value="1"/>
</dbReference>
<dbReference type="InterPro" id="IPR039741">
    <property type="entry name" value="UDP-sugar_pyrophosphorylase"/>
</dbReference>
<evidence type="ECO:0000256" key="1">
    <source>
        <dbReference type="ARBA" id="ARBA00005208"/>
    </source>
</evidence>
<evidence type="ECO:0000256" key="4">
    <source>
        <dbReference type="ARBA" id="ARBA00022679"/>
    </source>
</evidence>
<sequence>DLDYGYLTRVFNASMAAASAPNFGDIEPATDVVQLQNTTPSETAEWAQHGYRLIAEGRAAVLLLAGGQGTRLGSSLPKACYDIGLPSRKSLLQARTGAGAGAVQLQAERVLRLQRLAAAATGTPAAATKPLRWYIMTSPFTYSDTLAHFEAHSFFGLDPSQVVFFQQGFLPCFTEDGKLILETRGSLAKSPDGNGAVYLWLARSGLLDAMAAAGVECLDCYSVDNSLARLGDPRFIGYCHKVAQADVGARVVAKAYPEEKVGVFARRRAATGTAASTGHHLAVIEYSELDPALASATNPATGQLYYNWSNICMHYFSVEWLRVVAAQLLAGGGTPYHVARKRIPSVGGPVQGVKLELFIFDTFPLAGNKTALMEVDRRAEFAPVKNAPGSTTDSPDTARAALLSLHADWVRAAGGTVTCNEGVEISPLISYAGEELEGIVAGKTYDSPLASDLQQPPQQP</sequence>
<dbReference type="InterPro" id="IPR002618">
    <property type="entry name" value="UDPGP_fam"/>
</dbReference>
<keyword evidence="8" id="KW-1185">Reference proteome</keyword>
<dbReference type="InParanoid" id="D8TVF4"/>
<dbReference type="EC" id="2.7.7.23" evidence="3"/>
<keyword evidence="4" id="KW-0808">Transferase</keyword>
<dbReference type="Pfam" id="PF01704">
    <property type="entry name" value="UDPGP"/>
    <property type="match status" value="1"/>
</dbReference>
<evidence type="ECO:0000256" key="5">
    <source>
        <dbReference type="ARBA" id="ARBA00022695"/>
    </source>
</evidence>
<dbReference type="CDD" id="cd04193">
    <property type="entry name" value="UDPGlcNAc_PPase"/>
    <property type="match status" value="1"/>
</dbReference>
<dbReference type="GO" id="GO:0003977">
    <property type="term" value="F:UDP-N-acetylglucosamine diphosphorylase activity"/>
    <property type="evidence" value="ECO:0007669"/>
    <property type="project" value="UniProtKB-EC"/>
</dbReference>
<dbReference type="EMBL" id="GL378339">
    <property type="protein sequence ID" value="EFJ48450.1"/>
    <property type="molecule type" value="Genomic_DNA"/>
</dbReference>
<comment type="catalytic activity">
    <reaction evidence="6">
        <text>N-acetyl-alpha-D-glucosamine 1-phosphate + UTP + H(+) = UDP-N-acetyl-alpha-D-glucosamine + diphosphate</text>
        <dbReference type="Rhea" id="RHEA:13509"/>
        <dbReference type="ChEBI" id="CHEBI:15378"/>
        <dbReference type="ChEBI" id="CHEBI:33019"/>
        <dbReference type="ChEBI" id="CHEBI:46398"/>
        <dbReference type="ChEBI" id="CHEBI:57705"/>
        <dbReference type="ChEBI" id="CHEBI:57776"/>
        <dbReference type="EC" id="2.7.7.23"/>
    </reaction>
</comment>
<evidence type="ECO:0000313" key="7">
    <source>
        <dbReference type="EMBL" id="EFJ48450.1"/>
    </source>
</evidence>
<dbReference type="Proteomes" id="UP000001058">
    <property type="component" value="Unassembled WGS sequence"/>
</dbReference>
<evidence type="ECO:0000256" key="6">
    <source>
        <dbReference type="ARBA" id="ARBA00048493"/>
    </source>
</evidence>
<comment type="pathway">
    <text evidence="1">Nucleotide-sugar biosynthesis; UDP-N-acetyl-alpha-D-glucosamine biosynthesis; UDP-N-acetyl-alpha-D-glucosamine from N-acetyl-alpha-D-glucosamine 1-phosphate: step 1/1.</text>
</comment>
<evidence type="ECO:0000256" key="2">
    <source>
        <dbReference type="ARBA" id="ARBA00010401"/>
    </source>
</evidence>
<dbReference type="OrthoDB" id="532420at2759"/>